<dbReference type="InterPro" id="IPR036857">
    <property type="entry name" value="Thyroglobulin_1_sf"/>
</dbReference>
<dbReference type="InterPro" id="IPR036860">
    <property type="entry name" value="SH2_dom_sf"/>
</dbReference>
<evidence type="ECO:0000256" key="6">
    <source>
        <dbReference type="ARBA" id="ARBA00022525"/>
    </source>
</evidence>
<evidence type="ECO:0000256" key="1">
    <source>
        <dbReference type="ARBA" id="ARBA00004496"/>
    </source>
</evidence>
<comment type="caution">
    <text evidence="20">The sequence shown here is derived from an EMBL/GenBank/DDBJ whole genome shotgun (WGS) entry which is preliminary data.</text>
</comment>
<dbReference type="Gene3D" id="1.20.1050.80">
    <property type="entry name" value="VPS9 domain"/>
    <property type="match status" value="1"/>
</dbReference>
<dbReference type="GO" id="GO:0005604">
    <property type="term" value="C:basement membrane"/>
    <property type="evidence" value="ECO:0007669"/>
    <property type="project" value="TreeGrafter"/>
</dbReference>
<dbReference type="PANTHER" id="PTHR12352:SF13">
    <property type="entry name" value="SPARC-RELATED MODULAR CALCIUM-BINDING PROTEIN 1"/>
    <property type="match status" value="1"/>
</dbReference>
<evidence type="ECO:0000259" key="19">
    <source>
        <dbReference type="PROSITE" id="PS51465"/>
    </source>
</evidence>
<dbReference type="InterPro" id="IPR019577">
    <property type="entry name" value="SPARC/Testican_Ca-bd-dom"/>
</dbReference>
<evidence type="ECO:0000256" key="4">
    <source>
        <dbReference type="ARBA" id="ARBA00022468"/>
    </source>
</evidence>
<reference evidence="20 21" key="1">
    <citation type="journal article" date="2024" name="Proc. Natl. Acad. Sci. U.S.A.">
        <title>The genetic regulatory architecture and epigenomic basis for age-related changes in rattlesnake venom.</title>
        <authorList>
            <person name="Hogan M.P."/>
            <person name="Holding M.L."/>
            <person name="Nystrom G.S."/>
            <person name="Colston T.J."/>
            <person name="Bartlett D.A."/>
            <person name="Mason A.J."/>
            <person name="Ellsworth S.A."/>
            <person name="Rautsaw R.M."/>
            <person name="Lawrence K.C."/>
            <person name="Strickland J.L."/>
            <person name="He B."/>
            <person name="Fraser P."/>
            <person name="Margres M.J."/>
            <person name="Gilbert D.M."/>
            <person name="Gibbs H.L."/>
            <person name="Parkinson C.L."/>
            <person name="Rokyta D.R."/>
        </authorList>
    </citation>
    <scope>NUCLEOTIDE SEQUENCE [LARGE SCALE GENOMIC DNA]</scope>
    <source>
        <strain evidence="20">DRR0105</strain>
    </source>
</reference>
<dbReference type="Pfam" id="PF00086">
    <property type="entry name" value="Thyroglobulin_1"/>
    <property type="match status" value="2"/>
</dbReference>
<evidence type="ECO:0000313" key="21">
    <source>
        <dbReference type="Proteomes" id="UP001474421"/>
    </source>
</evidence>
<evidence type="ECO:0000259" key="16">
    <source>
        <dbReference type="PROSITE" id="PS50200"/>
    </source>
</evidence>
<dbReference type="PROSITE" id="PS00484">
    <property type="entry name" value="THYROGLOBULIN_1_1"/>
    <property type="match status" value="1"/>
</dbReference>
<dbReference type="Pfam" id="PF23268">
    <property type="entry name" value="RIN1"/>
    <property type="match status" value="1"/>
</dbReference>
<evidence type="ECO:0000256" key="9">
    <source>
        <dbReference type="ARBA" id="ARBA00022737"/>
    </source>
</evidence>
<dbReference type="PANTHER" id="PTHR12352">
    <property type="entry name" value="SECRETED MODULAR CALCIUM-BINDING PROTEIN"/>
    <property type="match status" value="1"/>
</dbReference>
<feature type="disulfide bond" evidence="14">
    <location>
        <begin position="1009"/>
        <end position="1016"/>
    </location>
</feature>
<dbReference type="SUPFAM" id="SSF100895">
    <property type="entry name" value="Kazal-type serine protease inhibitors"/>
    <property type="match status" value="1"/>
</dbReference>
<keyword evidence="13" id="KW-0325">Glycoprotein</keyword>
<dbReference type="Gene3D" id="3.30.60.30">
    <property type="match status" value="1"/>
</dbReference>
<keyword evidence="10" id="KW-0106">Calcium</keyword>
<dbReference type="FunFam" id="1.20.1050.80:FF:000002">
    <property type="entry name" value="Ras and Rab interactor 2"/>
    <property type="match status" value="1"/>
</dbReference>
<feature type="domain" description="Thyroglobulin type-1" evidence="17">
    <location>
        <begin position="1105"/>
        <end position="1173"/>
    </location>
</feature>
<evidence type="ECO:0000256" key="13">
    <source>
        <dbReference type="ARBA" id="ARBA00023180"/>
    </source>
</evidence>
<dbReference type="InterPro" id="IPR051950">
    <property type="entry name" value="Dev_reg/Prot_inhib"/>
</dbReference>
<keyword evidence="8" id="KW-0732">Signal</keyword>
<feature type="region of interest" description="Disordered" evidence="15">
    <location>
        <begin position="1042"/>
        <end position="1078"/>
    </location>
</feature>
<dbReference type="SMART" id="SM00280">
    <property type="entry name" value="KAZAL"/>
    <property type="match status" value="1"/>
</dbReference>
<protein>
    <submittedName>
        <fullName evidence="20">Ras and Rab interactor-like</fullName>
    </submittedName>
</protein>
<keyword evidence="12 14" id="KW-1015">Disulfide bond</keyword>
<dbReference type="InterPro" id="IPR018247">
    <property type="entry name" value="EF_Hand_1_Ca_BS"/>
</dbReference>
<dbReference type="InterPro" id="IPR003123">
    <property type="entry name" value="VPS9"/>
</dbReference>
<feature type="domain" description="Ras-associating" evidence="16">
    <location>
        <begin position="697"/>
        <end position="768"/>
    </location>
</feature>
<dbReference type="Gene3D" id="4.10.800.10">
    <property type="entry name" value="Thyroglobulin type-1"/>
    <property type="match status" value="2"/>
</dbReference>
<feature type="region of interest" description="Disordered" evidence="15">
    <location>
        <begin position="352"/>
        <end position="377"/>
    </location>
</feature>
<comment type="caution">
    <text evidence="14">Lacks conserved residue(s) required for the propagation of feature annotation.</text>
</comment>
<dbReference type="GO" id="GO:0007165">
    <property type="term" value="P:signal transduction"/>
    <property type="evidence" value="ECO:0007669"/>
    <property type="project" value="InterPro"/>
</dbReference>
<feature type="region of interest" description="Disordered" evidence="15">
    <location>
        <begin position="258"/>
        <end position="306"/>
    </location>
</feature>
<keyword evidence="7" id="KW-0479">Metal-binding</keyword>
<dbReference type="Pfam" id="PF07648">
    <property type="entry name" value="Kazal_2"/>
    <property type="match status" value="1"/>
</dbReference>
<evidence type="ECO:0000313" key="20">
    <source>
        <dbReference type="EMBL" id="KAK9394318.1"/>
    </source>
</evidence>
<proteinExistence type="inferred from homology"/>
<dbReference type="InterPro" id="IPR000716">
    <property type="entry name" value="Thyroglobulin_1"/>
</dbReference>
<evidence type="ECO:0000259" key="18">
    <source>
        <dbReference type="PROSITE" id="PS51205"/>
    </source>
</evidence>
<keyword evidence="6" id="KW-0964">Secreted</keyword>
<dbReference type="FunFam" id="4.10.800.10:FF:000004">
    <property type="entry name" value="SPARC-related modular calcium-binding protein 1"/>
    <property type="match status" value="1"/>
</dbReference>
<dbReference type="SUPFAM" id="SSF47473">
    <property type="entry name" value="EF-hand"/>
    <property type="match status" value="1"/>
</dbReference>
<dbReference type="Pfam" id="PF10591">
    <property type="entry name" value="SPARC_Ca_bdg"/>
    <property type="match status" value="1"/>
</dbReference>
<evidence type="ECO:0000256" key="15">
    <source>
        <dbReference type="SAM" id="MobiDB-lite"/>
    </source>
</evidence>
<feature type="compositionally biased region" description="Basic and acidic residues" evidence="15">
    <location>
        <begin position="8"/>
        <end position="21"/>
    </location>
</feature>
<evidence type="ECO:0000256" key="7">
    <source>
        <dbReference type="ARBA" id="ARBA00022723"/>
    </source>
</evidence>
<dbReference type="GO" id="GO:0005509">
    <property type="term" value="F:calcium ion binding"/>
    <property type="evidence" value="ECO:0007669"/>
    <property type="project" value="InterPro"/>
</dbReference>
<dbReference type="InterPro" id="IPR011992">
    <property type="entry name" value="EF-hand-dom_pair"/>
</dbReference>
<gene>
    <name evidence="20" type="ORF">NXF25_014846</name>
</gene>
<evidence type="ECO:0000256" key="11">
    <source>
        <dbReference type="ARBA" id="ARBA00022999"/>
    </source>
</evidence>
<dbReference type="InterPro" id="IPR037191">
    <property type="entry name" value="VPS9_dom_sf"/>
</dbReference>
<evidence type="ECO:0000259" key="17">
    <source>
        <dbReference type="PROSITE" id="PS51162"/>
    </source>
</evidence>
<dbReference type="CDD" id="cd00191">
    <property type="entry name" value="TY"/>
    <property type="match status" value="2"/>
</dbReference>
<feature type="domain" description="Thyroglobulin type-1" evidence="17">
    <location>
        <begin position="972"/>
        <end position="1038"/>
    </location>
</feature>
<comment type="subcellular location">
    <subcellularLocation>
        <location evidence="1">Cytoplasm</location>
    </subcellularLocation>
    <subcellularLocation>
        <location evidence="2">Secreted</location>
        <location evidence="2">Extracellular space</location>
        <location evidence="2">Extracellular matrix</location>
    </subcellularLocation>
</comment>
<dbReference type="SUPFAM" id="SSF55550">
    <property type="entry name" value="SH2 domain"/>
    <property type="match status" value="1"/>
</dbReference>
<dbReference type="EMBL" id="JAOTOJ010000011">
    <property type="protein sequence ID" value="KAK9394318.1"/>
    <property type="molecule type" value="Genomic_DNA"/>
</dbReference>
<feature type="domain" description="VPS9" evidence="18">
    <location>
        <begin position="508"/>
        <end position="652"/>
    </location>
</feature>
<sequence>MMEIMVDASKEHMGAGSRSEKTVGFGEPSHRTPLLERLSATRGVWELLDVQPEQVKKLLWPHQLGSFIVATNGNDAVKTLYLRLPESDNKVVGLFPLEDTPAIHLKGSQLYFRNLLELIGFHFVSRDILPCLLRVPHVLQLPGRADLDAVATLGATFWAMPLHPANGLASDEAEASGMEPKGDLLKSKQPSCSIRVTSEDAALCIVNPLFLSVHSDIEWLDLAPGLYHSRGRWGSLHLANGSARPEAPVGLERLKSQEEKVGKDSLSCSASGQGDFLPRRPSWNSSETEAPPWSPTLPQNQGRSPHRVSWVEGISADAFPTLKKARSDSLLLNDSMLLPLIPELDSLSISSVEDEGEGLPPATPAPSPQKRRRPSSATLTHKVLYRLSAMSSALTGFLSLERRMAKRVQELVQEPTSDVGGLVQNFVEHMQQGAGSRHPTSTDMLQETRQMISNLKCYLCESSDLRAAYGEYADAEELDLGSVVEDALYKCILKPLRDTIYAQLLDFHTRDGSLNCLRENQLTLSQQSLEELGVVAGVPDGACLERIQAKLSLLHQAYSPKKKETQMLKVCKMLYEAMNLHCEKAEPFGADDFLPVLIYVLVRCDVAAVQLDVEYMMELMDPSQLQGEGGYYLTTWFGALYHIENFQAAFTITRQISVEAQRSIHQWHRRRTIHHHHRRNLQHILYVSFHEPFKNQKTISVPPDMTTALVCAACAEKYGVSDGAAYGLFLVLDNATQLLTEDSYPQKIRADLLQRESRVNFVYKPKDSALPASGSVLQKAVDFESHKPLERFQQTIRSRYNFYPAKTSVCFPRERATGGVDSPPAVGGPRALDTLERSAVTCPGKGGESLVGSGGGGLYNSADGDSAVSSVSSVTQPCPVPVPFVLLLGGGATSPFRWDVSPFLISEGDQEQVPCPAECPHEPGRPVCASDGTFYPSPCAFQKARCRHPTLQVWPRFRCRGAAQRENNRANLTRCQEDRAAALAKSRRQTHAPYVPECSENGAFMEVQCHKQTGYCWCSSPEGKPIAGTSALNRAPNCTGMDSVGTSWQDANSSKREEGDASPRPTQPSPLPHRQPESTTLPFLIPVILPDFKANHTVKPAPEYPPSCEQERREAIHEARQHQQEGTFVPECEGDGSYKEVQCHQATGYCWCVRVGTGRPIPGTSTRNFPPDCEADAATKSTELGSLFRDRILPGCPGSKKTQFLTQLIKALSSHMLQSRLMTIPYRRFPDSLAAPSLEERAVRWQFTHLDRDFSNGVSERELRPFKQYMKQNARPKRCARKFLDYCDLSGNKLISLPEFRGCLGLS</sequence>
<dbReference type="GO" id="GO:0005737">
    <property type="term" value="C:cytoplasm"/>
    <property type="evidence" value="ECO:0007669"/>
    <property type="project" value="UniProtKB-SubCell"/>
</dbReference>
<dbReference type="CDD" id="cd00104">
    <property type="entry name" value="KAZAL_FS"/>
    <property type="match status" value="1"/>
</dbReference>
<accession>A0AAW1AWL7</accession>
<keyword evidence="21" id="KW-1185">Reference proteome</keyword>
<comment type="similarity">
    <text evidence="3">Belongs to the RIN (Ras interaction/interference) family.</text>
</comment>
<feature type="region of interest" description="Disordered" evidence="15">
    <location>
        <begin position="1"/>
        <end position="28"/>
    </location>
</feature>
<feature type="disulfide bond" evidence="14">
    <location>
        <begin position="1143"/>
        <end position="1150"/>
    </location>
</feature>
<evidence type="ECO:0000256" key="5">
    <source>
        <dbReference type="ARBA" id="ARBA00022490"/>
    </source>
</evidence>
<keyword evidence="9" id="KW-0677">Repeat</keyword>
<dbReference type="Gene3D" id="1.10.238.10">
    <property type="entry name" value="EF-hand"/>
    <property type="match status" value="1"/>
</dbReference>
<keyword evidence="5" id="KW-0963">Cytoplasm</keyword>
<dbReference type="Pfam" id="PF02204">
    <property type="entry name" value="VPS9"/>
    <property type="match status" value="1"/>
</dbReference>
<dbReference type="Pfam" id="PF00788">
    <property type="entry name" value="RA"/>
    <property type="match status" value="1"/>
</dbReference>
<dbReference type="SMART" id="SM00167">
    <property type="entry name" value="VPS9"/>
    <property type="match status" value="1"/>
</dbReference>
<dbReference type="PROSITE" id="PS51465">
    <property type="entry name" value="KAZAL_2"/>
    <property type="match status" value="1"/>
</dbReference>
<dbReference type="PROSITE" id="PS51162">
    <property type="entry name" value="THYROGLOBULIN_1_2"/>
    <property type="match status" value="2"/>
</dbReference>
<dbReference type="SMART" id="SM00211">
    <property type="entry name" value="TY"/>
    <property type="match status" value="2"/>
</dbReference>
<dbReference type="GO" id="GO:0005615">
    <property type="term" value="C:extracellular space"/>
    <property type="evidence" value="ECO:0007669"/>
    <property type="project" value="TreeGrafter"/>
</dbReference>
<name>A0AAW1AWL7_CROAD</name>
<dbReference type="Proteomes" id="UP001474421">
    <property type="component" value="Unassembled WGS sequence"/>
</dbReference>
<evidence type="ECO:0000256" key="12">
    <source>
        <dbReference type="ARBA" id="ARBA00023157"/>
    </source>
</evidence>
<dbReference type="InterPro" id="IPR000159">
    <property type="entry name" value="RA_dom"/>
</dbReference>
<dbReference type="GO" id="GO:0008201">
    <property type="term" value="F:heparin binding"/>
    <property type="evidence" value="ECO:0007669"/>
    <property type="project" value="TreeGrafter"/>
</dbReference>
<dbReference type="SUPFAM" id="SSF109993">
    <property type="entry name" value="VPS9 domain"/>
    <property type="match status" value="1"/>
</dbReference>
<dbReference type="PROSITE" id="PS50200">
    <property type="entry name" value="RA"/>
    <property type="match status" value="1"/>
</dbReference>
<dbReference type="InterPro" id="IPR002350">
    <property type="entry name" value="Kazal_dom"/>
</dbReference>
<dbReference type="PROSITE" id="PS51205">
    <property type="entry name" value="VPS9"/>
    <property type="match status" value="1"/>
</dbReference>
<dbReference type="GO" id="GO:0030198">
    <property type="term" value="P:extracellular matrix organization"/>
    <property type="evidence" value="ECO:0007669"/>
    <property type="project" value="TreeGrafter"/>
</dbReference>
<keyword evidence="11" id="KW-0727">SH2 domain</keyword>
<evidence type="ECO:0000256" key="10">
    <source>
        <dbReference type="ARBA" id="ARBA00022837"/>
    </source>
</evidence>
<feature type="disulfide bond" evidence="14">
    <location>
        <begin position="1018"/>
        <end position="1038"/>
    </location>
</feature>
<evidence type="ECO:0000256" key="2">
    <source>
        <dbReference type="ARBA" id="ARBA00004498"/>
    </source>
</evidence>
<dbReference type="SMART" id="SM00314">
    <property type="entry name" value="RA"/>
    <property type="match status" value="1"/>
</dbReference>
<evidence type="ECO:0000256" key="8">
    <source>
        <dbReference type="ARBA" id="ARBA00022729"/>
    </source>
</evidence>
<dbReference type="SUPFAM" id="SSF57610">
    <property type="entry name" value="Thyroglobulin type-1 domain"/>
    <property type="match status" value="2"/>
</dbReference>
<evidence type="ECO:0000256" key="14">
    <source>
        <dbReference type="PROSITE-ProRule" id="PRU00500"/>
    </source>
</evidence>
<organism evidence="20 21">
    <name type="scientific">Crotalus adamanteus</name>
    <name type="common">Eastern diamondback rattlesnake</name>
    <dbReference type="NCBI Taxonomy" id="8729"/>
    <lineage>
        <taxon>Eukaryota</taxon>
        <taxon>Metazoa</taxon>
        <taxon>Chordata</taxon>
        <taxon>Craniata</taxon>
        <taxon>Vertebrata</taxon>
        <taxon>Euteleostomi</taxon>
        <taxon>Lepidosauria</taxon>
        <taxon>Squamata</taxon>
        <taxon>Bifurcata</taxon>
        <taxon>Unidentata</taxon>
        <taxon>Episquamata</taxon>
        <taxon>Toxicofera</taxon>
        <taxon>Serpentes</taxon>
        <taxon>Colubroidea</taxon>
        <taxon>Viperidae</taxon>
        <taxon>Crotalinae</taxon>
        <taxon>Crotalus</taxon>
    </lineage>
</organism>
<keyword evidence="4" id="KW-0343">GTPase activation</keyword>
<feature type="domain" description="Kazal-like" evidence="19">
    <location>
        <begin position="909"/>
        <end position="961"/>
    </location>
</feature>
<evidence type="ECO:0000256" key="3">
    <source>
        <dbReference type="ARBA" id="ARBA00006919"/>
    </source>
</evidence>
<dbReference type="GO" id="GO:0050840">
    <property type="term" value="F:extracellular matrix binding"/>
    <property type="evidence" value="ECO:0007669"/>
    <property type="project" value="TreeGrafter"/>
</dbReference>
<dbReference type="InterPro" id="IPR036058">
    <property type="entry name" value="Kazal_dom_sf"/>
</dbReference>
<dbReference type="PROSITE" id="PS00018">
    <property type="entry name" value="EF_HAND_1"/>
    <property type="match status" value="1"/>
</dbReference>
<dbReference type="GO" id="GO:0005096">
    <property type="term" value="F:GTPase activator activity"/>
    <property type="evidence" value="ECO:0007669"/>
    <property type="project" value="UniProtKB-KW"/>
</dbReference>